<evidence type="ECO:0000256" key="4">
    <source>
        <dbReference type="ARBA" id="ARBA00023033"/>
    </source>
</evidence>
<dbReference type="EMBL" id="KV426057">
    <property type="protein sequence ID" value="KZV90065.1"/>
    <property type="molecule type" value="Genomic_DNA"/>
</dbReference>
<dbReference type="STRING" id="1314781.A0A165G6V8"/>
<accession>A0A165G6V8</accession>
<dbReference type="SUPFAM" id="SSF51905">
    <property type="entry name" value="FAD/NAD(P)-binding domain"/>
    <property type="match status" value="1"/>
</dbReference>
<dbReference type="Pfam" id="PF01494">
    <property type="entry name" value="FAD_binding_3"/>
    <property type="match status" value="1"/>
</dbReference>
<proteinExistence type="predicted"/>
<keyword evidence="1" id="KW-0285">Flavoprotein</keyword>
<dbReference type="Gene3D" id="3.50.50.60">
    <property type="entry name" value="FAD/NAD(P)-binding domain"/>
    <property type="match status" value="1"/>
</dbReference>
<protein>
    <submittedName>
        <fullName evidence="6">Monooxygenase</fullName>
    </submittedName>
</protein>
<keyword evidence="4 6" id="KW-0503">Monooxygenase</keyword>
<dbReference type="Proteomes" id="UP000077266">
    <property type="component" value="Unassembled WGS sequence"/>
</dbReference>
<dbReference type="PANTHER" id="PTHR46972">
    <property type="entry name" value="MONOOXYGENASE ASQM-RELATED"/>
    <property type="match status" value="1"/>
</dbReference>
<keyword evidence="7" id="KW-1185">Reference proteome</keyword>
<evidence type="ECO:0000256" key="2">
    <source>
        <dbReference type="ARBA" id="ARBA00022827"/>
    </source>
</evidence>
<keyword evidence="3" id="KW-0560">Oxidoreductase</keyword>
<organism evidence="6 7">
    <name type="scientific">Exidia glandulosa HHB12029</name>
    <dbReference type="NCBI Taxonomy" id="1314781"/>
    <lineage>
        <taxon>Eukaryota</taxon>
        <taxon>Fungi</taxon>
        <taxon>Dikarya</taxon>
        <taxon>Basidiomycota</taxon>
        <taxon>Agaricomycotina</taxon>
        <taxon>Agaricomycetes</taxon>
        <taxon>Auriculariales</taxon>
        <taxon>Exidiaceae</taxon>
        <taxon>Exidia</taxon>
    </lineage>
</organism>
<evidence type="ECO:0000259" key="5">
    <source>
        <dbReference type="Pfam" id="PF01494"/>
    </source>
</evidence>
<dbReference type="OrthoDB" id="655030at2759"/>
<dbReference type="PANTHER" id="PTHR46972:SF1">
    <property type="entry name" value="FAD DEPENDENT OXIDOREDUCTASE DOMAIN-CONTAINING PROTEIN"/>
    <property type="match status" value="1"/>
</dbReference>
<evidence type="ECO:0000256" key="3">
    <source>
        <dbReference type="ARBA" id="ARBA00023002"/>
    </source>
</evidence>
<sequence>MSTAKSARIAIIGGGPGGLVLLNVLARHGVSATLYERDTQLGSRAHLGGSLDLHEDSGQAAIKGAGLWDAFTKHSRPEGEEMILVNKVGETLFHHAPPPNPSKPGRPEIDRSMLRQILVEGAPEGSIQWDHAFVSATPVVGTSQWEISFSNGRTEVVDLVVGADGARSRVRPLVSDAQIAYTGLTGAEVTVEPDTVAAHPDLQARIGHGSVFAVGDGKMFGTQRNDGGRLRTYAWFRADEKDASTLPDEPAAAKAHILSHYEGWAPWLRQLVELAEDTAIYPRPVYKLPVGHSWPHRAGVTLLGDAMNLMTPFGGKGANIAMYAALQLGLAIVHTRDGTVEDREAAITEYEQSVRAVAAKAAGMCESYMNMALGPNAVEDMLKVCAATFGTKAQ</sequence>
<feature type="domain" description="FAD-binding" evidence="5">
    <location>
        <begin position="8"/>
        <end position="361"/>
    </location>
</feature>
<dbReference type="InterPro" id="IPR002938">
    <property type="entry name" value="FAD-bd"/>
</dbReference>
<name>A0A165G6V8_EXIGL</name>
<dbReference type="InParanoid" id="A0A165G6V8"/>
<evidence type="ECO:0000256" key="1">
    <source>
        <dbReference type="ARBA" id="ARBA00022630"/>
    </source>
</evidence>
<evidence type="ECO:0000313" key="6">
    <source>
        <dbReference type="EMBL" id="KZV90065.1"/>
    </source>
</evidence>
<gene>
    <name evidence="6" type="ORF">EXIGLDRAFT_720732</name>
</gene>
<dbReference type="InterPro" id="IPR036188">
    <property type="entry name" value="FAD/NAD-bd_sf"/>
</dbReference>
<evidence type="ECO:0000313" key="7">
    <source>
        <dbReference type="Proteomes" id="UP000077266"/>
    </source>
</evidence>
<dbReference type="GO" id="GO:0071949">
    <property type="term" value="F:FAD binding"/>
    <property type="evidence" value="ECO:0007669"/>
    <property type="project" value="InterPro"/>
</dbReference>
<dbReference type="AlphaFoldDB" id="A0A165G6V8"/>
<keyword evidence="2" id="KW-0274">FAD</keyword>
<dbReference type="GO" id="GO:0004497">
    <property type="term" value="F:monooxygenase activity"/>
    <property type="evidence" value="ECO:0007669"/>
    <property type="project" value="UniProtKB-KW"/>
</dbReference>
<dbReference type="PRINTS" id="PR00420">
    <property type="entry name" value="RNGMNOXGNASE"/>
</dbReference>
<reference evidence="6 7" key="1">
    <citation type="journal article" date="2016" name="Mol. Biol. Evol.">
        <title>Comparative Genomics of Early-Diverging Mushroom-Forming Fungi Provides Insights into the Origins of Lignocellulose Decay Capabilities.</title>
        <authorList>
            <person name="Nagy L.G."/>
            <person name="Riley R."/>
            <person name="Tritt A."/>
            <person name="Adam C."/>
            <person name="Daum C."/>
            <person name="Floudas D."/>
            <person name="Sun H."/>
            <person name="Yadav J.S."/>
            <person name="Pangilinan J."/>
            <person name="Larsson K.H."/>
            <person name="Matsuura K."/>
            <person name="Barry K."/>
            <person name="Labutti K."/>
            <person name="Kuo R."/>
            <person name="Ohm R.A."/>
            <person name="Bhattacharya S.S."/>
            <person name="Shirouzu T."/>
            <person name="Yoshinaga Y."/>
            <person name="Martin F.M."/>
            <person name="Grigoriev I.V."/>
            <person name="Hibbett D.S."/>
        </authorList>
    </citation>
    <scope>NUCLEOTIDE SEQUENCE [LARGE SCALE GENOMIC DNA]</scope>
    <source>
        <strain evidence="6 7">HHB12029</strain>
    </source>
</reference>